<dbReference type="Proteomes" id="UP000030643">
    <property type="component" value="Unassembled WGS sequence"/>
</dbReference>
<accession>A0A069CW08</accession>
<name>A0A069CW08_WEIOS</name>
<dbReference type="EMBL" id="DF820505">
    <property type="protein sequence ID" value="GAK31985.1"/>
    <property type="molecule type" value="Genomic_DNA"/>
</dbReference>
<dbReference type="STRING" id="1329250.WOSG25_220130"/>
<dbReference type="OrthoDB" id="2043141at2"/>
<dbReference type="SMART" id="SM00635">
    <property type="entry name" value="BID_2"/>
    <property type="match status" value="1"/>
</dbReference>
<gene>
    <name evidence="2" type="ORF">WOSG25_220130</name>
</gene>
<feature type="domain" description="BIG2" evidence="1">
    <location>
        <begin position="75"/>
        <end position="152"/>
    </location>
</feature>
<protein>
    <submittedName>
        <fullName evidence="2">Major head protein</fullName>
    </submittedName>
</protein>
<evidence type="ECO:0000313" key="3">
    <source>
        <dbReference type="Proteomes" id="UP000030643"/>
    </source>
</evidence>
<proteinExistence type="predicted"/>
<dbReference type="AlphaFoldDB" id="A0A069CW08"/>
<dbReference type="InterPro" id="IPR008964">
    <property type="entry name" value="Invasin/intimin_cell_adhesion"/>
</dbReference>
<dbReference type="Gene3D" id="2.60.40.1080">
    <property type="match status" value="1"/>
</dbReference>
<evidence type="ECO:0000259" key="1">
    <source>
        <dbReference type="SMART" id="SM00635"/>
    </source>
</evidence>
<dbReference type="SUPFAM" id="SSF49373">
    <property type="entry name" value="Invasin/intimin cell-adhesion fragments"/>
    <property type="match status" value="1"/>
</dbReference>
<dbReference type="RefSeq" id="WP_145912380.1">
    <property type="nucleotide sequence ID" value="NZ_DF820505.1"/>
</dbReference>
<reference evidence="3" key="1">
    <citation type="journal article" date="2014" name="Genome Announc.">
        <title>Draft genome sequence of Weissella oryzae SG25T, isolated from fermented rice grains.</title>
        <authorList>
            <person name="Tanizawa Y."/>
            <person name="Fujisawa T."/>
            <person name="Mochizuki T."/>
            <person name="Kaminuma E."/>
            <person name="Suzuki Y."/>
            <person name="Nakamura Y."/>
            <person name="Tohno M."/>
        </authorList>
    </citation>
    <scope>NUCLEOTIDE SEQUENCE [LARGE SCALE GENOMIC DNA]</scope>
    <source>
        <strain evidence="3">DSM 25784 / JCM 18191 / LMG 30913 / SG25</strain>
    </source>
</reference>
<sequence length="157" mass="16226">MMTDRSKQMLRVYDKAGAKLAEGAQGTKDVQIPESNLKPDTTYNDGDFQVTYVEGTNESDKANVPGFKTAPATIAVAGVTMSQKTASMTVGATKQVTGNVNPENATDKLVTYVSSDEAVAKVAADGTITAVAPGTADITATTHDGGFSDKTTVTVTA</sequence>
<organism evidence="2 3">
    <name type="scientific">Weissella oryzae (strain DSM 25784 / JCM 18191 / LMG 30913 / SG25)</name>
    <dbReference type="NCBI Taxonomy" id="1329250"/>
    <lineage>
        <taxon>Bacteria</taxon>
        <taxon>Bacillati</taxon>
        <taxon>Bacillota</taxon>
        <taxon>Bacilli</taxon>
        <taxon>Lactobacillales</taxon>
        <taxon>Lactobacillaceae</taxon>
        <taxon>Weissella</taxon>
    </lineage>
</organism>
<dbReference type="Pfam" id="PF02368">
    <property type="entry name" value="Big_2"/>
    <property type="match status" value="1"/>
</dbReference>
<evidence type="ECO:0000313" key="2">
    <source>
        <dbReference type="EMBL" id="GAK31985.1"/>
    </source>
</evidence>
<dbReference type="eggNOG" id="COG5492">
    <property type="taxonomic scope" value="Bacteria"/>
</dbReference>
<dbReference type="InterPro" id="IPR003343">
    <property type="entry name" value="Big_2"/>
</dbReference>
<keyword evidence="3" id="KW-1185">Reference proteome</keyword>